<keyword evidence="3" id="KW-1185">Reference proteome</keyword>
<dbReference type="OrthoDB" id="9810615at2"/>
<proteinExistence type="predicted"/>
<keyword evidence="2" id="KW-0808">Transferase</keyword>
<feature type="domain" description="Methyltransferase type 11" evidence="1">
    <location>
        <begin position="42"/>
        <end position="144"/>
    </location>
</feature>
<protein>
    <submittedName>
        <fullName evidence="2">Class I SAM-dependent methyltransferase</fullName>
    </submittedName>
</protein>
<sequence length="270" mass="30989">MNHIINYYNSFDEWGRLDREPLEYTVNFHHIQSNLLPQGRILDNGAGPGKYSINLAKLGYQMTLTDLTPSLVEIARDKAVEAGVQDQFDGFHAADARDLSLFGDNQFDASIMLGPLYHLQAEEDRTKAIKELHRVTKKDGYVFVAFMSKTRFLINSLTRPENWKPNHTVQGITEFLRTGEFNHSDEGRFTGAYYFDIQDINPLMEAHGFETVKLVGSSSVAGAMDDEQWNYWRQRGEEEFQEMMKLVMKESENPYMLGSSSHLLYIGKKI</sequence>
<name>A0A4R4ELF3_9BACL</name>
<dbReference type="AlphaFoldDB" id="A0A4R4ELF3"/>
<dbReference type="InterPro" id="IPR029063">
    <property type="entry name" value="SAM-dependent_MTases_sf"/>
</dbReference>
<dbReference type="Proteomes" id="UP000295418">
    <property type="component" value="Unassembled WGS sequence"/>
</dbReference>
<reference evidence="2 3" key="1">
    <citation type="submission" date="2019-03" db="EMBL/GenBank/DDBJ databases">
        <authorList>
            <person name="Kim M.K.M."/>
        </authorList>
    </citation>
    <scope>NUCLEOTIDE SEQUENCE [LARGE SCALE GENOMIC DNA]</scope>
    <source>
        <strain evidence="2 3">18JY21-1</strain>
    </source>
</reference>
<keyword evidence="2" id="KW-0489">Methyltransferase</keyword>
<dbReference type="Pfam" id="PF08241">
    <property type="entry name" value="Methyltransf_11"/>
    <property type="match status" value="1"/>
</dbReference>
<evidence type="ECO:0000313" key="2">
    <source>
        <dbReference type="EMBL" id="TCZ79281.1"/>
    </source>
</evidence>
<organism evidence="2 3">
    <name type="scientific">Paenibacillus albiflavus</name>
    <dbReference type="NCBI Taxonomy" id="2545760"/>
    <lineage>
        <taxon>Bacteria</taxon>
        <taxon>Bacillati</taxon>
        <taxon>Bacillota</taxon>
        <taxon>Bacilli</taxon>
        <taxon>Bacillales</taxon>
        <taxon>Paenibacillaceae</taxon>
        <taxon>Paenibacillus</taxon>
    </lineage>
</organism>
<accession>A0A4R4ELF3</accession>
<dbReference type="GO" id="GO:0032259">
    <property type="term" value="P:methylation"/>
    <property type="evidence" value="ECO:0007669"/>
    <property type="project" value="UniProtKB-KW"/>
</dbReference>
<dbReference type="Gene3D" id="3.40.50.150">
    <property type="entry name" value="Vaccinia Virus protein VP39"/>
    <property type="match status" value="1"/>
</dbReference>
<dbReference type="SUPFAM" id="SSF53335">
    <property type="entry name" value="S-adenosyl-L-methionine-dependent methyltransferases"/>
    <property type="match status" value="1"/>
</dbReference>
<evidence type="ECO:0000259" key="1">
    <source>
        <dbReference type="Pfam" id="PF08241"/>
    </source>
</evidence>
<dbReference type="CDD" id="cd02440">
    <property type="entry name" value="AdoMet_MTases"/>
    <property type="match status" value="1"/>
</dbReference>
<dbReference type="InterPro" id="IPR013216">
    <property type="entry name" value="Methyltransf_11"/>
</dbReference>
<dbReference type="GO" id="GO:0008757">
    <property type="term" value="F:S-adenosylmethionine-dependent methyltransferase activity"/>
    <property type="evidence" value="ECO:0007669"/>
    <property type="project" value="InterPro"/>
</dbReference>
<comment type="caution">
    <text evidence="2">The sequence shown here is derived from an EMBL/GenBank/DDBJ whole genome shotgun (WGS) entry which is preliminary data.</text>
</comment>
<dbReference type="RefSeq" id="WP_132416938.1">
    <property type="nucleotide sequence ID" value="NZ_SKFG01000003.1"/>
</dbReference>
<gene>
    <name evidence="2" type="ORF">E0485_05280</name>
</gene>
<evidence type="ECO:0000313" key="3">
    <source>
        <dbReference type="Proteomes" id="UP000295418"/>
    </source>
</evidence>
<dbReference type="EMBL" id="SKFG01000003">
    <property type="protein sequence ID" value="TCZ79281.1"/>
    <property type="molecule type" value="Genomic_DNA"/>
</dbReference>